<name>A0A1T4QSN1_9SPIR</name>
<proteinExistence type="predicted"/>
<dbReference type="EMBL" id="FUXC01000017">
    <property type="protein sequence ID" value="SKA06607.1"/>
    <property type="molecule type" value="Genomic_DNA"/>
</dbReference>
<organism evidence="1 2">
    <name type="scientific">Treponema berlinense</name>
    <dbReference type="NCBI Taxonomy" id="225004"/>
    <lineage>
        <taxon>Bacteria</taxon>
        <taxon>Pseudomonadati</taxon>
        <taxon>Spirochaetota</taxon>
        <taxon>Spirochaetia</taxon>
        <taxon>Spirochaetales</taxon>
        <taxon>Treponemataceae</taxon>
        <taxon>Treponema</taxon>
    </lineage>
</organism>
<dbReference type="Proteomes" id="UP000190395">
    <property type="component" value="Unassembled WGS sequence"/>
</dbReference>
<dbReference type="AlphaFoldDB" id="A0A1T4QSN1"/>
<reference evidence="1 2" key="1">
    <citation type="submission" date="2017-02" db="EMBL/GenBank/DDBJ databases">
        <authorList>
            <person name="Peterson S.W."/>
        </authorList>
    </citation>
    <scope>NUCLEOTIDE SEQUENCE [LARGE SCALE GENOMIC DNA]</scope>
    <source>
        <strain evidence="1 2">ATCC BAA-909</strain>
    </source>
</reference>
<dbReference type="STRING" id="225004.SAMN02745152_02090"/>
<dbReference type="RefSeq" id="WP_078931823.1">
    <property type="nucleotide sequence ID" value="NZ_FUXC01000017.1"/>
</dbReference>
<dbReference type="OrthoDB" id="363179at2"/>
<gene>
    <name evidence="1" type="ORF">SAMN02745152_02090</name>
</gene>
<dbReference type="GeneID" id="303368303"/>
<evidence type="ECO:0000313" key="1">
    <source>
        <dbReference type="EMBL" id="SKA06607.1"/>
    </source>
</evidence>
<keyword evidence="2" id="KW-1185">Reference proteome</keyword>
<evidence type="ECO:0000313" key="2">
    <source>
        <dbReference type="Proteomes" id="UP000190395"/>
    </source>
</evidence>
<accession>A0A1T4QSN1</accession>
<sequence>MKTLTSVVMPNPTGRLDSMILTPVLEGISTCIQILNQGTTERELIRARRDTLCTMLQEKRDLMVEYLTKRYGERNKLYDGYFDLINKALESGNDAVIKLALESLLQVYSSPFASGLDNIMEQYGKMNSVLEQ</sequence>
<protein>
    <submittedName>
        <fullName evidence="1">Uncharacterized protein</fullName>
    </submittedName>
</protein>